<proteinExistence type="predicted"/>
<organism evidence="1 2">
    <name type="scientific">Arthrobacter gyeryongensis</name>
    <dbReference type="NCBI Taxonomy" id="1650592"/>
    <lineage>
        <taxon>Bacteria</taxon>
        <taxon>Bacillati</taxon>
        <taxon>Actinomycetota</taxon>
        <taxon>Actinomycetes</taxon>
        <taxon>Micrococcales</taxon>
        <taxon>Micrococcaceae</taxon>
        <taxon>Arthrobacter</taxon>
    </lineage>
</organism>
<dbReference type="EMBL" id="BAABKK010000003">
    <property type="protein sequence ID" value="GAA5189590.1"/>
    <property type="molecule type" value="Genomic_DNA"/>
</dbReference>
<name>A0ABP9S244_9MICC</name>
<reference evidence="2" key="1">
    <citation type="journal article" date="2019" name="Int. J. Syst. Evol. Microbiol.">
        <title>The Global Catalogue of Microorganisms (GCM) 10K type strain sequencing project: providing services to taxonomists for standard genome sequencing and annotation.</title>
        <authorList>
            <consortium name="The Broad Institute Genomics Platform"/>
            <consortium name="The Broad Institute Genome Sequencing Center for Infectious Disease"/>
            <person name="Wu L."/>
            <person name="Ma J."/>
        </authorList>
    </citation>
    <scope>NUCLEOTIDE SEQUENCE [LARGE SCALE GENOMIC DNA]</scope>
    <source>
        <strain evidence="2">JCM 18514</strain>
    </source>
</reference>
<sequence>MTTDEYVRDWTRIRTRDEIKLSKDGQEIARGIADGVTHDGNTLWLIQPAGKGRSMFTHQDDILAFRTKASRPSRQI</sequence>
<protein>
    <submittedName>
        <fullName evidence="1">Uncharacterized protein</fullName>
    </submittedName>
</protein>
<keyword evidence="2" id="KW-1185">Reference proteome</keyword>
<accession>A0ABP9S244</accession>
<gene>
    <name evidence="1" type="ORF">GCM10023346_04550</name>
</gene>
<comment type="caution">
    <text evidence="1">The sequence shown here is derived from an EMBL/GenBank/DDBJ whole genome shotgun (WGS) entry which is preliminary data.</text>
</comment>
<dbReference type="Proteomes" id="UP001500200">
    <property type="component" value="Unassembled WGS sequence"/>
</dbReference>
<evidence type="ECO:0000313" key="1">
    <source>
        <dbReference type="EMBL" id="GAA5189590.1"/>
    </source>
</evidence>
<evidence type="ECO:0000313" key="2">
    <source>
        <dbReference type="Proteomes" id="UP001500200"/>
    </source>
</evidence>
<dbReference type="RefSeq" id="WP_059390052.1">
    <property type="nucleotide sequence ID" value="NZ_BAABKK010000003.1"/>
</dbReference>